<sequence>MNIANSPSIPFTIPDINHGLKQANGLFKLWKGGLELEFEEKFLGVFDTSGVQTVRISYGDLQDIRYEKGWFSDNITFEGHSMKVFDEVPGTDIATCTLTVKKKNRKEARNLISQAQVQLSERKLDQLDEED</sequence>
<name>A0A5D3YED4_9BACT</name>
<protein>
    <submittedName>
        <fullName evidence="1">Uncharacterized protein</fullName>
    </submittedName>
</protein>
<proteinExistence type="predicted"/>
<dbReference type="Proteomes" id="UP000324595">
    <property type="component" value="Unassembled WGS sequence"/>
</dbReference>
<dbReference type="OrthoDB" id="1524505at2"/>
<evidence type="ECO:0000313" key="1">
    <source>
        <dbReference type="EMBL" id="TYP91701.1"/>
    </source>
</evidence>
<dbReference type="RefSeq" id="WP_148899843.1">
    <property type="nucleotide sequence ID" value="NZ_VNHY01000005.1"/>
</dbReference>
<organism evidence="1 2">
    <name type="scientific">Fodinibius salinus</name>
    <dbReference type="NCBI Taxonomy" id="860790"/>
    <lineage>
        <taxon>Bacteria</taxon>
        <taxon>Pseudomonadati</taxon>
        <taxon>Balneolota</taxon>
        <taxon>Balneolia</taxon>
        <taxon>Balneolales</taxon>
        <taxon>Balneolaceae</taxon>
        <taxon>Fodinibius</taxon>
    </lineage>
</organism>
<keyword evidence="2" id="KW-1185">Reference proteome</keyword>
<evidence type="ECO:0000313" key="2">
    <source>
        <dbReference type="Proteomes" id="UP000324595"/>
    </source>
</evidence>
<comment type="caution">
    <text evidence="1">The sequence shown here is derived from an EMBL/GenBank/DDBJ whole genome shotgun (WGS) entry which is preliminary data.</text>
</comment>
<gene>
    <name evidence="1" type="ORF">LX73_2527</name>
</gene>
<dbReference type="EMBL" id="VNHY01000005">
    <property type="protein sequence ID" value="TYP91701.1"/>
    <property type="molecule type" value="Genomic_DNA"/>
</dbReference>
<reference evidence="1 2" key="1">
    <citation type="submission" date="2019-07" db="EMBL/GenBank/DDBJ databases">
        <title>Genomic Encyclopedia of Archaeal and Bacterial Type Strains, Phase II (KMG-II): from individual species to whole genera.</title>
        <authorList>
            <person name="Goeker M."/>
        </authorList>
    </citation>
    <scope>NUCLEOTIDE SEQUENCE [LARGE SCALE GENOMIC DNA]</scope>
    <source>
        <strain evidence="1 2">DSM 21935</strain>
    </source>
</reference>
<dbReference type="AlphaFoldDB" id="A0A5D3YED4"/>
<accession>A0A5D3YED4</accession>